<dbReference type="InterPro" id="IPR008271">
    <property type="entry name" value="Ser/Thr_kinase_AS"/>
</dbReference>
<keyword evidence="2 9" id="KW-0723">Serine/threonine-protein kinase</keyword>
<keyword evidence="6 7" id="KW-0067">ATP-binding</keyword>
<dbReference type="SUPFAM" id="SSF56112">
    <property type="entry name" value="Protein kinase-like (PK-like)"/>
    <property type="match status" value="1"/>
</dbReference>
<dbReference type="CDD" id="cd14014">
    <property type="entry name" value="STKc_PknB_like"/>
    <property type="match status" value="1"/>
</dbReference>
<organism evidence="9 10">
    <name type="scientific">Nocardioides zhouii</name>
    <dbReference type="NCBI Taxonomy" id="1168729"/>
    <lineage>
        <taxon>Bacteria</taxon>
        <taxon>Bacillati</taxon>
        <taxon>Actinomycetota</taxon>
        <taxon>Actinomycetes</taxon>
        <taxon>Propionibacteriales</taxon>
        <taxon>Nocardioidaceae</taxon>
        <taxon>Nocardioides</taxon>
    </lineage>
</organism>
<evidence type="ECO:0000256" key="4">
    <source>
        <dbReference type="ARBA" id="ARBA00022741"/>
    </source>
</evidence>
<keyword evidence="4 7" id="KW-0547">Nucleotide-binding</keyword>
<dbReference type="GO" id="GO:0004674">
    <property type="term" value="F:protein serine/threonine kinase activity"/>
    <property type="evidence" value="ECO:0007669"/>
    <property type="project" value="UniProtKB-KW"/>
</dbReference>
<evidence type="ECO:0000256" key="6">
    <source>
        <dbReference type="ARBA" id="ARBA00022840"/>
    </source>
</evidence>
<dbReference type="RefSeq" id="WP_129426470.1">
    <property type="nucleotide sequence ID" value="NZ_SDWV01000007.1"/>
</dbReference>
<dbReference type="PANTHER" id="PTHR43289:SF6">
    <property type="entry name" value="SERINE_THREONINE-PROTEIN KINASE NEKL-3"/>
    <property type="match status" value="1"/>
</dbReference>
<evidence type="ECO:0000313" key="10">
    <source>
        <dbReference type="Proteomes" id="UP000291101"/>
    </source>
</evidence>
<dbReference type="Proteomes" id="UP000291101">
    <property type="component" value="Unassembled WGS sequence"/>
</dbReference>
<dbReference type="AlphaFoldDB" id="A0A4Q2T346"/>
<protein>
    <recommendedName>
        <fullName evidence="1">non-specific serine/threonine protein kinase</fullName>
        <ecNumber evidence="1">2.7.11.1</ecNumber>
    </recommendedName>
</protein>
<evidence type="ECO:0000256" key="1">
    <source>
        <dbReference type="ARBA" id="ARBA00012513"/>
    </source>
</evidence>
<dbReference type="InterPro" id="IPR011009">
    <property type="entry name" value="Kinase-like_dom_sf"/>
</dbReference>
<evidence type="ECO:0000256" key="3">
    <source>
        <dbReference type="ARBA" id="ARBA00022679"/>
    </source>
</evidence>
<dbReference type="SMART" id="SM00220">
    <property type="entry name" value="S_TKc"/>
    <property type="match status" value="1"/>
</dbReference>
<dbReference type="InterPro" id="IPR017441">
    <property type="entry name" value="Protein_kinase_ATP_BS"/>
</dbReference>
<reference evidence="9 10" key="1">
    <citation type="submission" date="2019-01" db="EMBL/GenBank/DDBJ databases">
        <title>Novel species of Nocardioides.</title>
        <authorList>
            <person name="Liu Q."/>
            <person name="X Y.-H."/>
        </authorList>
    </citation>
    <scope>NUCLEOTIDE SEQUENCE [LARGE SCALE GENOMIC DNA]</scope>
    <source>
        <strain evidence="9 10">HLT2-9</strain>
    </source>
</reference>
<keyword evidence="3" id="KW-0808">Transferase</keyword>
<dbReference type="GO" id="GO:0005524">
    <property type="term" value="F:ATP binding"/>
    <property type="evidence" value="ECO:0007669"/>
    <property type="project" value="UniProtKB-UniRule"/>
</dbReference>
<evidence type="ECO:0000256" key="7">
    <source>
        <dbReference type="PROSITE-ProRule" id="PRU10141"/>
    </source>
</evidence>
<name>A0A4Q2T346_9ACTN</name>
<keyword evidence="10" id="KW-1185">Reference proteome</keyword>
<keyword evidence="5 9" id="KW-0418">Kinase</keyword>
<dbReference type="PROSITE" id="PS00107">
    <property type="entry name" value="PROTEIN_KINASE_ATP"/>
    <property type="match status" value="1"/>
</dbReference>
<dbReference type="Gene3D" id="1.10.510.10">
    <property type="entry name" value="Transferase(Phosphotransferase) domain 1"/>
    <property type="match status" value="1"/>
</dbReference>
<evidence type="ECO:0000313" key="9">
    <source>
        <dbReference type="EMBL" id="RYC11430.1"/>
    </source>
</evidence>
<gene>
    <name evidence="9" type="ORF">EUA94_08625</name>
</gene>
<accession>A0A4Q2T346</accession>
<dbReference type="PROSITE" id="PS50011">
    <property type="entry name" value="PROTEIN_KINASE_DOM"/>
    <property type="match status" value="1"/>
</dbReference>
<dbReference type="EMBL" id="SDWV01000007">
    <property type="protein sequence ID" value="RYC11430.1"/>
    <property type="molecule type" value="Genomic_DNA"/>
</dbReference>
<feature type="binding site" evidence="7">
    <location>
        <position position="43"/>
    </location>
    <ligand>
        <name>ATP</name>
        <dbReference type="ChEBI" id="CHEBI:30616"/>
    </ligand>
</feature>
<dbReference type="EC" id="2.7.11.1" evidence="1"/>
<dbReference type="InterPro" id="IPR000719">
    <property type="entry name" value="Prot_kinase_dom"/>
</dbReference>
<dbReference type="OrthoDB" id="9762169at2"/>
<feature type="domain" description="Protein kinase" evidence="8">
    <location>
        <begin position="14"/>
        <end position="268"/>
    </location>
</feature>
<dbReference type="PROSITE" id="PS00108">
    <property type="entry name" value="PROTEIN_KINASE_ST"/>
    <property type="match status" value="1"/>
</dbReference>
<dbReference type="Gene3D" id="3.30.200.20">
    <property type="entry name" value="Phosphorylase Kinase, domain 1"/>
    <property type="match status" value="1"/>
</dbReference>
<sequence length="510" mass="54088">MAGLPGEGATFGRYDLKRRIGRGGMGVVYEATHRDLQRSVALKLLSMDLLDNEALRNRFIREAQALAAVDSPMIVPVFDAGEHEGWLYIATKLYPDGDLGDWIHEHGALSQEESISVLAQVAEGLADAHEAGFLHRDIKPSNVLLQQRPGGLRAVICDFGIAFAEGSEHTKTVGVIGTLGYMAPERHEGLPATAASDVYSLGCVLYACLQGRAPWVGTDVKVAMGHLYNPVPQIPEGADALNRVLARALAKSPDDRYQTAGEFRAALLRVDEPEESTVIVDFAPGGSAEDLVVVPPDLTYLLPASSSGNGPTVDDTFVPRIEAAAAAPEPIDPPSPPRPDGDRHVVAEDTVVPLAGAVPVAPTESSPASWRDRLAGLDRRRTWWVAGAAAVLVGALALIPVLNGSDEAPASTGPDTLTLEVVGNCTPYEPRCDKVRILATGLPPNELVLVRTLVDGVIDTEGCSYEDDTVLPCFSGTTSSTGRLEVGIDWTSPGDIEVQLRGKTASVEVP</sequence>
<dbReference type="Pfam" id="PF00069">
    <property type="entry name" value="Pkinase"/>
    <property type="match status" value="1"/>
</dbReference>
<evidence type="ECO:0000256" key="2">
    <source>
        <dbReference type="ARBA" id="ARBA00022527"/>
    </source>
</evidence>
<evidence type="ECO:0000259" key="8">
    <source>
        <dbReference type="PROSITE" id="PS50011"/>
    </source>
</evidence>
<comment type="caution">
    <text evidence="9">The sequence shown here is derived from an EMBL/GenBank/DDBJ whole genome shotgun (WGS) entry which is preliminary data.</text>
</comment>
<dbReference type="PANTHER" id="PTHR43289">
    <property type="entry name" value="MITOGEN-ACTIVATED PROTEIN KINASE KINASE KINASE 20-RELATED"/>
    <property type="match status" value="1"/>
</dbReference>
<evidence type="ECO:0000256" key="5">
    <source>
        <dbReference type="ARBA" id="ARBA00022777"/>
    </source>
</evidence>
<proteinExistence type="predicted"/>